<dbReference type="EMBL" id="FWWY01000001">
    <property type="protein sequence ID" value="SMC03193.1"/>
    <property type="molecule type" value="Genomic_DNA"/>
</dbReference>
<dbReference type="Pfam" id="PF03819">
    <property type="entry name" value="MazG"/>
    <property type="match status" value="1"/>
</dbReference>
<feature type="domain" description="NTP pyrophosphohydrolase MazG-like" evidence="1">
    <location>
        <begin position="100"/>
        <end position="170"/>
    </location>
</feature>
<dbReference type="PANTHER" id="PTHR30522">
    <property type="entry name" value="NUCLEOSIDE TRIPHOSPHATE PYROPHOSPHOHYDROLASE"/>
    <property type="match status" value="1"/>
</dbReference>
<dbReference type="OrthoDB" id="9808939at2"/>
<dbReference type="SUPFAM" id="SSF101386">
    <property type="entry name" value="all-alpha NTP pyrophosphatases"/>
    <property type="match status" value="1"/>
</dbReference>
<accession>A0A1W1WBS2</accession>
<dbReference type="GO" id="GO:0046061">
    <property type="term" value="P:dATP catabolic process"/>
    <property type="evidence" value="ECO:0007669"/>
    <property type="project" value="TreeGrafter"/>
</dbReference>
<dbReference type="CDD" id="cd11528">
    <property type="entry name" value="NTP-PPase_MazG_Nterm"/>
    <property type="match status" value="1"/>
</dbReference>
<organism evidence="2 3">
    <name type="scientific">Sulfobacillus thermosulfidooxidans (strain DSM 9293 / VKM B-1269 / AT-1)</name>
    <dbReference type="NCBI Taxonomy" id="929705"/>
    <lineage>
        <taxon>Bacteria</taxon>
        <taxon>Bacillati</taxon>
        <taxon>Bacillota</taxon>
        <taxon>Clostridia</taxon>
        <taxon>Eubacteriales</taxon>
        <taxon>Clostridiales Family XVII. Incertae Sedis</taxon>
        <taxon>Sulfobacillus</taxon>
    </lineage>
</organism>
<dbReference type="GO" id="GO:0006203">
    <property type="term" value="P:dGTP catabolic process"/>
    <property type="evidence" value="ECO:0007669"/>
    <property type="project" value="TreeGrafter"/>
</dbReference>
<keyword evidence="3" id="KW-1185">Reference proteome</keyword>
<reference evidence="3" key="1">
    <citation type="submission" date="2017-04" db="EMBL/GenBank/DDBJ databases">
        <authorList>
            <person name="Varghese N."/>
            <person name="Submissions S."/>
        </authorList>
    </citation>
    <scope>NUCLEOTIDE SEQUENCE [LARGE SCALE GENOMIC DNA]</scope>
    <source>
        <strain evidence="3">DSM 9293</strain>
    </source>
</reference>
<dbReference type="GO" id="GO:0046076">
    <property type="term" value="P:dTTP catabolic process"/>
    <property type="evidence" value="ECO:0007669"/>
    <property type="project" value="TreeGrafter"/>
</dbReference>
<gene>
    <name evidence="2" type="ORF">SAMN00768000_0962</name>
</gene>
<evidence type="ECO:0000259" key="1">
    <source>
        <dbReference type="Pfam" id="PF03819"/>
    </source>
</evidence>
<dbReference type="InterPro" id="IPR011551">
    <property type="entry name" value="NTP_PyrPHydrolase_MazG"/>
</dbReference>
<dbReference type="PANTHER" id="PTHR30522:SF0">
    <property type="entry name" value="NUCLEOSIDE TRIPHOSPHATE PYROPHOSPHOHYDROLASE"/>
    <property type="match status" value="1"/>
</dbReference>
<dbReference type="InterPro" id="IPR004518">
    <property type="entry name" value="MazG-like_dom"/>
</dbReference>
<dbReference type="AlphaFoldDB" id="A0A1W1WBS2"/>
<protein>
    <submittedName>
        <fullName evidence="2">XTP/dITP diphosphohydrolase</fullName>
    </submittedName>
</protein>
<dbReference type="Gene3D" id="1.10.287.1080">
    <property type="entry name" value="MazG-like"/>
    <property type="match status" value="1"/>
</dbReference>
<evidence type="ECO:0000313" key="3">
    <source>
        <dbReference type="Proteomes" id="UP000192660"/>
    </source>
</evidence>
<name>A0A1W1WBS2_SULTA</name>
<dbReference type="GO" id="GO:0046047">
    <property type="term" value="P:TTP catabolic process"/>
    <property type="evidence" value="ECO:0007669"/>
    <property type="project" value="TreeGrafter"/>
</dbReference>
<dbReference type="GO" id="GO:0047429">
    <property type="term" value="F:nucleoside triphosphate diphosphatase activity"/>
    <property type="evidence" value="ECO:0007669"/>
    <property type="project" value="TreeGrafter"/>
</dbReference>
<dbReference type="GO" id="GO:0046081">
    <property type="term" value="P:dUTP catabolic process"/>
    <property type="evidence" value="ECO:0007669"/>
    <property type="project" value="TreeGrafter"/>
</dbReference>
<dbReference type="RefSeq" id="WP_020374307.1">
    <property type="nucleotide sequence ID" value="NZ_FWWY01000001.1"/>
</dbReference>
<evidence type="ECO:0000313" key="2">
    <source>
        <dbReference type="EMBL" id="SMC03193.1"/>
    </source>
</evidence>
<sequence>MSEWTFRPSGDAEDRFIIEGPFDGEDLYVRFGAYFPGNSRALLLPQGETPREIEWKDLKTIQLQAGDRLQLPGNPTSVGPLEHVMTRLLAEDGCPWDREQTPLSLLRYLLDESYEASEAIVAGDEAGLADELGDVLLQVVFHSAIAKTFSLADVVHGQVAKLIRRHPHVFSDEHGATASAVASQWEQLKTLDPPRTHAAEWVYPSLVWARRLGKRGILPTSNVFEAVSELLKVYIGNGEGKLEETLADAAWAVADVSRQYHQDAEWSLWTRLAFFSNGMNFS</sequence>
<dbReference type="Proteomes" id="UP000192660">
    <property type="component" value="Unassembled WGS sequence"/>
</dbReference>
<proteinExistence type="predicted"/>
<dbReference type="STRING" id="28034.BFX07_09550"/>
<dbReference type="InterPro" id="IPR048015">
    <property type="entry name" value="NTP-PPase_MazG-like_N"/>
</dbReference>
<dbReference type="GO" id="GO:0046052">
    <property type="term" value="P:UTP catabolic process"/>
    <property type="evidence" value="ECO:0007669"/>
    <property type="project" value="TreeGrafter"/>
</dbReference>
<keyword evidence="2" id="KW-0378">Hydrolase</keyword>